<dbReference type="Proteomes" id="UP000605992">
    <property type="component" value="Unassembled WGS sequence"/>
</dbReference>
<feature type="transmembrane region" description="Helical" evidence="2">
    <location>
        <begin position="30"/>
        <end position="50"/>
    </location>
</feature>
<accession>A0A8J3V1U0</accession>
<feature type="compositionally biased region" description="Basic and acidic residues" evidence="1">
    <location>
        <begin position="282"/>
        <end position="293"/>
    </location>
</feature>
<proteinExistence type="predicted"/>
<keyword evidence="2" id="KW-1133">Transmembrane helix</keyword>
<feature type="compositionally biased region" description="Low complexity" evidence="1">
    <location>
        <begin position="295"/>
        <end position="334"/>
    </location>
</feature>
<feature type="compositionally biased region" description="Polar residues" evidence="1">
    <location>
        <begin position="374"/>
        <end position="383"/>
    </location>
</feature>
<feature type="compositionally biased region" description="Low complexity" evidence="1">
    <location>
        <begin position="539"/>
        <end position="563"/>
    </location>
</feature>
<evidence type="ECO:0000313" key="3">
    <source>
        <dbReference type="EMBL" id="GII53952.1"/>
    </source>
</evidence>
<feature type="compositionally biased region" description="Low complexity" evidence="1">
    <location>
        <begin position="571"/>
        <end position="610"/>
    </location>
</feature>
<feature type="compositionally biased region" description="Basic and acidic residues" evidence="1">
    <location>
        <begin position="626"/>
        <end position="637"/>
    </location>
</feature>
<dbReference type="EMBL" id="BOOR01000012">
    <property type="protein sequence ID" value="GII53952.1"/>
    <property type="molecule type" value="Genomic_DNA"/>
</dbReference>
<evidence type="ECO:0000256" key="2">
    <source>
        <dbReference type="SAM" id="Phobius"/>
    </source>
</evidence>
<dbReference type="RefSeq" id="WP_203944178.1">
    <property type="nucleotide sequence ID" value="NZ_BOOR01000012.1"/>
</dbReference>
<name>A0A8J3V1U0_9ACTN</name>
<sequence length="710" mass="71307">MILFSAALALAIAALLILIAGWAMTQVYLVVWSMAIAVLAAVFLLAGALLKRHLLFPAGGRAAVGTDLTPQGSPVSELAHAGATASSGAPAHPVAVPMVAAPPVITHGVQPTVAFPHPRQEPTTPLMRPPAQPGHDGDLGPDDIVLVVPGRRRFHVANCRQLLGRETEELTCAEAREEGFSPCTTCLPDMSARAADEPGLIAPERGESARTTATPMPTGQAAPRTQGPSRDSRGTGNTRPGEDAWQATPSGPGTSRTAVPAAEDPGATRAAGGRRTSGGDVSNRDRGGKDADPRSTPAEASAPDAARSEAASSETASFEAAASETSSSASTRSEPGQHDWFSRTFASAPTPPPAPAPSAPSAGDGAAQGPGTPGRTTEPSSAPSAPAKDDWFRVDRAKPKTAEPASAGSESPDRESAKPGDSTAGSPKTAEPKTAEPKTAGPKADDSKAGDSKAQSARTESPSTEDTVTEDTGTEDTGTGDAGTKATGTAGARAVTARDGGTAATTGQAASTDLDDLEDPSETTQPGRAGFSIPPIPATPSKTPADSTASATPTAVRPAATAPDSGSVRQAGDTAKAGTTPAKTAANPVGTDDSTAGGDSGDSGKSAPSGTGDSGKPDKAAGSAGERAEADAAHADDERDDEETGVFAAIRPDVPRAVPAGSVRVMTGTRRYHSSECPLISGIDDDSIEIMSREAAEEAGLTHCSVCETR</sequence>
<reference evidence="3" key="1">
    <citation type="submission" date="2021-01" db="EMBL/GenBank/DDBJ databases">
        <title>Whole genome shotgun sequence of Planotetraspora thailandica NBRC 104271.</title>
        <authorList>
            <person name="Komaki H."/>
            <person name="Tamura T."/>
        </authorList>
    </citation>
    <scope>NUCLEOTIDE SEQUENCE</scope>
    <source>
        <strain evidence="3">NBRC 104271</strain>
    </source>
</reference>
<feature type="compositionally biased region" description="Polar residues" evidence="1">
    <location>
        <begin position="226"/>
        <end position="238"/>
    </location>
</feature>
<dbReference type="AlphaFoldDB" id="A0A8J3V1U0"/>
<comment type="caution">
    <text evidence="3">The sequence shown here is derived from an EMBL/GenBank/DDBJ whole genome shotgun (WGS) entry which is preliminary data.</text>
</comment>
<evidence type="ECO:0000256" key="1">
    <source>
        <dbReference type="SAM" id="MobiDB-lite"/>
    </source>
</evidence>
<evidence type="ECO:0000313" key="4">
    <source>
        <dbReference type="Proteomes" id="UP000605992"/>
    </source>
</evidence>
<keyword evidence="2" id="KW-0472">Membrane</keyword>
<feature type="compositionally biased region" description="Low complexity" evidence="1">
    <location>
        <begin position="475"/>
        <end position="512"/>
    </location>
</feature>
<keyword evidence="2" id="KW-0812">Transmembrane</keyword>
<feature type="region of interest" description="Disordered" evidence="1">
    <location>
        <begin position="202"/>
        <end position="644"/>
    </location>
</feature>
<feature type="compositionally biased region" description="Basic and acidic residues" evidence="1">
    <location>
        <begin position="387"/>
        <end position="401"/>
    </location>
</feature>
<feature type="compositionally biased region" description="Polar residues" evidence="1">
    <location>
        <begin position="453"/>
        <end position="462"/>
    </location>
</feature>
<gene>
    <name evidence="3" type="ORF">Pth03_23410</name>
</gene>
<feature type="compositionally biased region" description="Polar residues" evidence="1">
    <location>
        <begin position="247"/>
        <end position="257"/>
    </location>
</feature>
<keyword evidence="4" id="KW-1185">Reference proteome</keyword>
<protein>
    <submittedName>
        <fullName evidence="3">Uncharacterized protein</fullName>
    </submittedName>
</protein>
<organism evidence="3 4">
    <name type="scientific">Planotetraspora thailandica</name>
    <dbReference type="NCBI Taxonomy" id="487172"/>
    <lineage>
        <taxon>Bacteria</taxon>
        <taxon>Bacillati</taxon>
        <taxon>Actinomycetota</taxon>
        <taxon>Actinomycetes</taxon>
        <taxon>Streptosporangiales</taxon>
        <taxon>Streptosporangiaceae</taxon>
        <taxon>Planotetraspora</taxon>
    </lineage>
</organism>
<feature type="compositionally biased region" description="Pro residues" evidence="1">
    <location>
        <begin position="349"/>
        <end position="358"/>
    </location>
</feature>